<feature type="chain" id="PRO_5009274859" description="Lipid A deacylase" evidence="4">
    <location>
        <begin position="24"/>
        <end position="172"/>
    </location>
</feature>
<dbReference type="RefSeq" id="WP_090195288.1">
    <property type="nucleotide sequence ID" value="NZ_LT629785.1"/>
</dbReference>
<evidence type="ECO:0000313" key="5">
    <source>
        <dbReference type="EMBL" id="SDU19235.1"/>
    </source>
</evidence>
<dbReference type="Proteomes" id="UP000243232">
    <property type="component" value="Chromosome I"/>
</dbReference>
<dbReference type="EMBL" id="LT629785">
    <property type="protein sequence ID" value="SDU19235.1"/>
    <property type="molecule type" value="Genomic_DNA"/>
</dbReference>
<comment type="catalytic activity">
    <reaction evidence="1">
        <text>a 3-(acyloxy)acyl derivative of bacterial toxin + H2O = a 3-hydroxyacyl derivative of bacterial toxin + a fatty acid + H(+)</text>
        <dbReference type="Rhea" id="RHEA:12032"/>
        <dbReference type="ChEBI" id="CHEBI:15377"/>
        <dbReference type="ChEBI" id="CHEBI:15378"/>
        <dbReference type="ChEBI" id="CHEBI:28868"/>
        <dbReference type="ChEBI" id="CHEBI:136853"/>
        <dbReference type="ChEBI" id="CHEBI:140675"/>
        <dbReference type="EC" id="3.1.1.77"/>
    </reaction>
</comment>
<organism evidence="5 6">
    <name type="scientific">Pseudomonas pohangensis</name>
    <dbReference type="NCBI Taxonomy" id="364197"/>
    <lineage>
        <taxon>Bacteria</taxon>
        <taxon>Pseudomonadati</taxon>
        <taxon>Pseudomonadota</taxon>
        <taxon>Gammaproteobacteria</taxon>
        <taxon>Pseudomonadales</taxon>
        <taxon>Pseudomonadaceae</taxon>
        <taxon>Pseudomonas</taxon>
    </lineage>
</organism>
<dbReference type="GO" id="GO:0050528">
    <property type="term" value="F:acyloxyacyl hydrolase activity"/>
    <property type="evidence" value="ECO:0007669"/>
    <property type="project" value="UniProtKB-EC"/>
</dbReference>
<sequence>MKKLIASGSLALICLASASAALATDLSGSVGTTDDGSMVYRLGTQFDFADSWLQSDSGKLSGYWDAGYTYWESGHGSAGNNSVSFAPVFVYEFAGQSVRPVIEAGIGVALFSSSKVDGNKLGQTFQFEDRLGFGLRFSGQEVGVRAIHYSNAGLNDPNDGVESYSLYYRTAL</sequence>
<dbReference type="InterPro" id="IPR018550">
    <property type="entry name" value="Lipid-A_deacylase-rel"/>
</dbReference>
<feature type="active site" description="Charge relay system" evidence="2">
    <location>
        <position position="148"/>
    </location>
</feature>
<evidence type="ECO:0000313" key="6">
    <source>
        <dbReference type="Proteomes" id="UP000243232"/>
    </source>
</evidence>
<dbReference type="EC" id="3.1.1.77" evidence="1"/>
<dbReference type="PIRSF" id="PIRSF029681">
    <property type="entry name" value="PagL"/>
    <property type="match status" value="1"/>
</dbReference>
<accession>A0A1H2GI22</accession>
<keyword evidence="6" id="KW-1185">Reference proteome</keyword>
<comment type="subcellular location">
    <subcellularLocation>
        <location evidence="1">Cell outer membrane</location>
        <topology evidence="1">Multi-pass membrane protein</topology>
    </subcellularLocation>
</comment>
<keyword evidence="1" id="KW-0998">Cell outer membrane</keyword>
<comment type="function">
    <text evidence="1">Has lipid A 3-O-deacylase activity. Hydrolyzes the ester bond at the 3 position of lipid A, a bioactive component of lipopolysaccharide (LPS), thereby releasing the primary fatty acyl moiety.</text>
</comment>
<dbReference type="OrthoDB" id="9797122at2"/>
<evidence type="ECO:0000256" key="4">
    <source>
        <dbReference type="SAM" id="SignalP"/>
    </source>
</evidence>
<dbReference type="Gene3D" id="2.40.160.20">
    <property type="match status" value="1"/>
</dbReference>
<feature type="active site" description="Charge relay system" evidence="2">
    <location>
        <position position="150"/>
    </location>
</feature>
<dbReference type="STRING" id="364197.SAMN05216296_2312"/>
<comment type="similarity">
    <text evidence="1">Belongs to the PagL family.</text>
</comment>
<evidence type="ECO:0000256" key="3">
    <source>
        <dbReference type="PIRSR" id="PIRSR029681-2"/>
    </source>
</evidence>
<name>A0A1H2GI22_9PSED</name>
<feature type="active site" description="Charge relay system" evidence="2">
    <location>
        <position position="162"/>
    </location>
</feature>
<dbReference type="AlphaFoldDB" id="A0A1H2GI22"/>
<gene>
    <name evidence="5" type="ORF">SAMN05216296_2312</name>
</gene>
<reference evidence="6" key="1">
    <citation type="submission" date="2016-10" db="EMBL/GenBank/DDBJ databases">
        <authorList>
            <person name="Varghese N."/>
            <person name="Submissions S."/>
        </authorList>
    </citation>
    <scope>NUCLEOTIDE SEQUENCE [LARGE SCALE GENOMIC DNA]</scope>
    <source>
        <strain evidence="6">DSM 17875</strain>
    </source>
</reference>
<feature type="site" description="Critical for activity" evidence="3">
    <location>
        <position position="151"/>
    </location>
</feature>
<dbReference type="GO" id="GO:0009279">
    <property type="term" value="C:cell outer membrane"/>
    <property type="evidence" value="ECO:0007669"/>
    <property type="project" value="UniProtKB-SubCell"/>
</dbReference>
<keyword evidence="4" id="KW-0732">Signal</keyword>
<evidence type="ECO:0000256" key="1">
    <source>
        <dbReference type="PIRNR" id="PIRNR029681"/>
    </source>
</evidence>
<protein>
    <recommendedName>
        <fullName evidence="1">Lipid A deacylase</fullName>
        <ecNumber evidence="1">3.1.1.77</ecNumber>
    </recommendedName>
    <alternativeName>
        <fullName evidence="1">LPS 3-O-deacylase</fullName>
    </alternativeName>
    <alternativeName>
        <fullName evidence="1">Outer membrane enzyme</fullName>
    </alternativeName>
</protein>
<comment type="subunit">
    <text evidence="1">Homodimer.</text>
</comment>
<keyword evidence="1" id="KW-0378">Hydrolase</keyword>
<dbReference type="Pfam" id="PF09411">
    <property type="entry name" value="PagL"/>
    <property type="match status" value="1"/>
</dbReference>
<keyword evidence="1" id="KW-0472">Membrane</keyword>
<evidence type="ECO:0000256" key="2">
    <source>
        <dbReference type="PIRSR" id="PIRSR029681-1"/>
    </source>
</evidence>
<feature type="signal peptide" evidence="4">
    <location>
        <begin position="1"/>
        <end position="23"/>
    </location>
</feature>
<proteinExistence type="inferred from homology"/>